<dbReference type="InterPro" id="IPR050503">
    <property type="entry name" value="cAMP-dep_PK_reg_su-like"/>
</dbReference>
<dbReference type="GO" id="GO:0034236">
    <property type="term" value="F:protein kinase A catalytic subunit binding"/>
    <property type="evidence" value="ECO:0007669"/>
    <property type="project" value="TreeGrafter"/>
</dbReference>
<dbReference type="Proteomes" id="UP000054695">
    <property type="component" value="Unassembled WGS sequence"/>
</dbReference>
<dbReference type="Pfam" id="PF00027">
    <property type="entry name" value="cNMP_binding"/>
    <property type="match status" value="1"/>
</dbReference>
<dbReference type="OrthoDB" id="5637002at2"/>
<dbReference type="PATRIC" id="fig|447.4.peg.1368"/>
<protein>
    <submittedName>
        <fullName evidence="3">cNMP-binding protein</fullName>
    </submittedName>
</protein>
<evidence type="ECO:0000313" key="4">
    <source>
        <dbReference type="Proteomes" id="UP000054695"/>
    </source>
</evidence>
<proteinExistence type="predicted"/>
<dbReference type="SUPFAM" id="SSF51206">
    <property type="entry name" value="cAMP-binding domain-like"/>
    <property type="match status" value="1"/>
</dbReference>
<dbReference type="InterPro" id="IPR014710">
    <property type="entry name" value="RmlC-like_jellyroll"/>
</dbReference>
<sequence>MSDFSENEKNILRNSPLLNHLSEENYQAFMAISSRVTFGKGDILLREGELNDDFFIIVSGTVGLYKKENEHASPELIDTLTSGETLDEIRVIQNRTCALTVIAAEATVVLQTSISRLHALENHQCYDAIVEAVIQIISDRLFHSNETILHKIHEKKRKNKQFICILFGMLVLVVFLCEVGLGLYYTLNPTDFCNNLSSLPAENAKVAL</sequence>
<name>A0A0W0RU27_LEGBO</name>
<dbReference type="InterPro" id="IPR000595">
    <property type="entry name" value="cNMP-bd_dom"/>
</dbReference>
<dbReference type="PANTHER" id="PTHR11635:SF152">
    <property type="entry name" value="CAMP-DEPENDENT PROTEIN KINASE TYPE I REGULATORY SUBUNIT-RELATED"/>
    <property type="match status" value="1"/>
</dbReference>
<dbReference type="PROSITE" id="PS50042">
    <property type="entry name" value="CNMP_BINDING_3"/>
    <property type="match status" value="1"/>
</dbReference>
<comment type="caution">
    <text evidence="3">The sequence shown here is derived from an EMBL/GenBank/DDBJ whole genome shotgun (WGS) entry which is preliminary data.</text>
</comment>
<dbReference type="CDD" id="cd00038">
    <property type="entry name" value="CAP_ED"/>
    <property type="match status" value="1"/>
</dbReference>
<dbReference type="GO" id="GO:0005952">
    <property type="term" value="C:cAMP-dependent protein kinase complex"/>
    <property type="evidence" value="ECO:0007669"/>
    <property type="project" value="InterPro"/>
</dbReference>
<organism evidence="3 4">
    <name type="scientific">Legionella bozemanae</name>
    <name type="common">Fluoribacter bozemanae</name>
    <dbReference type="NCBI Taxonomy" id="447"/>
    <lineage>
        <taxon>Bacteria</taxon>
        <taxon>Pseudomonadati</taxon>
        <taxon>Pseudomonadota</taxon>
        <taxon>Gammaproteobacteria</taxon>
        <taxon>Legionellales</taxon>
        <taxon>Legionellaceae</taxon>
        <taxon>Legionella</taxon>
    </lineage>
</organism>
<evidence type="ECO:0000256" key="1">
    <source>
        <dbReference type="SAM" id="Phobius"/>
    </source>
</evidence>
<dbReference type="EMBL" id="LNXU01000014">
    <property type="protein sequence ID" value="KTC74606.1"/>
    <property type="molecule type" value="Genomic_DNA"/>
</dbReference>
<keyword evidence="1" id="KW-1133">Transmembrane helix</keyword>
<dbReference type="GO" id="GO:0030552">
    <property type="term" value="F:cAMP binding"/>
    <property type="evidence" value="ECO:0007669"/>
    <property type="project" value="TreeGrafter"/>
</dbReference>
<dbReference type="AlphaFoldDB" id="A0A0W0RU27"/>
<dbReference type="SMART" id="SM00100">
    <property type="entry name" value="cNMP"/>
    <property type="match status" value="1"/>
</dbReference>
<gene>
    <name evidence="3" type="ORF">Lboz_1282</name>
</gene>
<feature type="transmembrane region" description="Helical" evidence="1">
    <location>
        <begin position="162"/>
        <end position="187"/>
    </location>
</feature>
<feature type="domain" description="Cyclic nucleotide-binding" evidence="2">
    <location>
        <begin position="17"/>
        <end position="103"/>
    </location>
</feature>
<keyword evidence="1" id="KW-0812">Transmembrane</keyword>
<evidence type="ECO:0000259" key="2">
    <source>
        <dbReference type="PROSITE" id="PS50042"/>
    </source>
</evidence>
<accession>A0A0W0RU27</accession>
<dbReference type="GO" id="GO:0004862">
    <property type="term" value="F:cAMP-dependent protein kinase inhibitor activity"/>
    <property type="evidence" value="ECO:0007669"/>
    <property type="project" value="TreeGrafter"/>
</dbReference>
<dbReference type="InterPro" id="IPR018490">
    <property type="entry name" value="cNMP-bd_dom_sf"/>
</dbReference>
<dbReference type="STRING" id="447.Lboz_1282"/>
<keyword evidence="4" id="KW-1185">Reference proteome</keyword>
<evidence type="ECO:0000313" key="3">
    <source>
        <dbReference type="EMBL" id="KTC74606.1"/>
    </source>
</evidence>
<dbReference type="RefSeq" id="WP_058458951.1">
    <property type="nucleotide sequence ID" value="NZ_CAAAIY010000008.1"/>
</dbReference>
<keyword evidence="1" id="KW-0472">Membrane</keyword>
<dbReference type="PANTHER" id="PTHR11635">
    <property type="entry name" value="CAMP-DEPENDENT PROTEIN KINASE REGULATORY CHAIN"/>
    <property type="match status" value="1"/>
</dbReference>
<dbReference type="GO" id="GO:0005829">
    <property type="term" value="C:cytosol"/>
    <property type="evidence" value="ECO:0007669"/>
    <property type="project" value="TreeGrafter"/>
</dbReference>
<dbReference type="Gene3D" id="2.60.120.10">
    <property type="entry name" value="Jelly Rolls"/>
    <property type="match status" value="1"/>
</dbReference>
<reference evidence="3 4" key="1">
    <citation type="submission" date="2015-11" db="EMBL/GenBank/DDBJ databases">
        <title>Genomic analysis of 38 Legionella species identifies large and diverse effector repertoires.</title>
        <authorList>
            <person name="Burstein D."/>
            <person name="Amaro F."/>
            <person name="Zusman T."/>
            <person name="Lifshitz Z."/>
            <person name="Cohen O."/>
            <person name="Gilbert J.A."/>
            <person name="Pupko T."/>
            <person name="Shuman H.A."/>
            <person name="Segal G."/>
        </authorList>
    </citation>
    <scope>NUCLEOTIDE SEQUENCE [LARGE SCALE GENOMIC DNA]</scope>
    <source>
        <strain evidence="3 4">WIGA</strain>
    </source>
</reference>